<keyword evidence="1" id="KW-0472">Membrane</keyword>
<gene>
    <name evidence="2" type="ORF">KI809_05485</name>
</gene>
<evidence type="ECO:0000313" key="2">
    <source>
        <dbReference type="EMBL" id="MBT0663749.1"/>
    </source>
</evidence>
<keyword evidence="3" id="KW-1185">Reference proteome</keyword>
<dbReference type="AlphaFoldDB" id="A0AAW4KZE9"/>
<dbReference type="RefSeq" id="WP_214170537.1">
    <property type="nucleotide sequence ID" value="NZ_JAHCVJ010000002.1"/>
</dbReference>
<proteinExistence type="predicted"/>
<name>A0AAW4KZE9_9BACT</name>
<keyword evidence="1" id="KW-1133">Transmembrane helix</keyword>
<keyword evidence="1" id="KW-0812">Transmembrane</keyword>
<organism evidence="2 3">
    <name type="scientific">Geoanaerobacter pelophilus</name>
    <dbReference type="NCBI Taxonomy" id="60036"/>
    <lineage>
        <taxon>Bacteria</taxon>
        <taxon>Pseudomonadati</taxon>
        <taxon>Thermodesulfobacteriota</taxon>
        <taxon>Desulfuromonadia</taxon>
        <taxon>Geobacterales</taxon>
        <taxon>Geobacteraceae</taxon>
        <taxon>Geoanaerobacter</taxon>
    </lineage>
</organism>
<dbReference type="Proteomes" id="UP000811899">
    <property type="component" value="Unassembled WGS sequence"/>
</dbReference>
<protein>
    <submittedName>
        <fullName evidence="2">Uncharacterized protein</fullName>
    </submittedName>
</protein>
<feature type="transmembrane region" description="Helical" evidence="1">
    <location>
        <begin position="89"/>
        <end position="109"/>
    </location>
</feature>
<comment type="caution">
    <text evidence="2">The sequence shown here is derived from an EMBL/GenBank/DDBJ whole genome shotgun (WGS) entry which is preliminary data.</text>
</comment>
<sequence length="113" mass="12757">MEKEELLRKTEQAVSPFETENIVNFIKDLTFKSAMENPWIIGFFMVIFFYAVIKRSKPVLLFLFAAIAIMFLVRFTLQGAEGNELTLSSTLPFAFGGLAIGGVLIYFSFIKGD</sequence>
<accession>A0AAW4KZE9</accession>
<feature type="transmembrane region" description="Helical" evidence="1">
    <location>
        <begin position="60"/>
        <end position="77"/>
    </location>
</feature>
<dbReference type="EMBL" id="JAHCVJ010000002">
    <property type="protein sequence ID" value="MBT0663749.1"/>
    <property type="molecule type" value="Genomic_DNA"/>
</dbReference>
<evidence type="ECO:0000256" key="1">
    <source>
        <dbReference type="SAM" id="Phobius"/>
    </source>
</evidence>
<evidence type="ECO:0000313" key="3">
    <source>
        <dbReference type="Proteomes" id="UP000811899"/>
    </source>
</evidence>
<reference evidence="2 3" key="1">
    <citation type="submission" date="2021-05" db="EMBL/GenBank/DDBJ databases">
        <title>The draft genome of Geobacter pelophilus DSM 12255.</title>
        <authorList>
            <person name="Xu Z."/>
            <person name="Masuda Y."/>
            <person name="Itoh H."/>
            <person name="Senoo K."/>
        </authorList>
    </citation>
    <scope>NUCLEOTIDE SEQUENCE [LARGE SCALE GENOMIC DNA]</scope>
    <source>
        <strain evidence="2 3">DSM 12255</strain>
    </source>
</reference>
<feature type="transmembrane region" description="Helical" evidence="1">
    <location>
        <begin position="37"/>
        <end position="53"/>
    </location>
</feature>